<dbReference type="PRINTS" id="PR00032">
    <property type="entry name" value="HTHARAC"/>
</dbReference>
<dbReference type="Gene3D" id="1.10.10.60">
    <property type="entry name" value="Homeodomain-like"/>
    <property type="match status" value="2"/>
</dbReference>
<dbReference type="EMBL" id="CP136422">
    <property type="protein sequence ID" value="WPX71900.1"/>
    <property type="molecule type" value="Genomic_DNA"/>
</dbReference>
<dbReference type="Proteomes" id="UP001325248">
    <property type="component" value="Chromosome"/>
</dbReference>
<evidence type="ECO:0000256" key="4">
    <source>
        <dbReference type="ARBA" id="ARBA00023163"/>
    </source>
</evidence>
<keyword evidence="2" id="KW-0805">Transcription regulation</keyword>
<dbReference type="PROSITE" id="PS50110">
    <property type="entry name" value="RESPONSE_REGULATORY"/>
    <property type="match status" value="1"/>
</dbReference>
<dbReference type="SMART" id="SM00342">
    <property type="entry name" value="HTH_ARAC"/>
    <property type="match status" value="1"/>
</dbReference>
<dbReference type="InterPro" id="IPR020449">
    <property type="entry name" value="Tscrpt_reg_AraC-type_HTH"/>
</dbReference>
<gene>
    <name evidence="9" type="primary">cheB_1</name>
    <name evidence="9" type="ORF">BLCOC_02240</name>
</gene>
<reference evidence="9" key="1">
    <citation type="submission" date="2023-10" db="EMBL/GenBank/DDBJ databases">
        <title>Genome sequence of Blautia coccoides DSM 935.</title>
        <authorList>
            <person name="Boeer T."/>
            <person name="Bengelsdorf F.R."/>
            <person name="Daniel R."/>
            <person name="Poehlein A."/>
        </authorList>
    </citation>
    <scope>NUCLEOTIDE SEQUENCE [LARGE SCALE GENOMIC DNA]</scope>
    <source>
        <strain evidence="9">DSM 935</strain>
    </source>
</reference>
<evidence type="ECO:0000256" key="5">
    <source>
        <dbReference type="ARBA" id="ARBA00024867"/>
    </source>
</evidence>
<keyword evidence="9" id="KW-0378">Hydrolase</keyword>
<sequence>MRIIIVDDEGITRQWLKKKIEEAGEEYQVVGMFSDGKQALEYCQQENIHVIFTDIMMPVMDGLELLAAVKDLPLNVYKIILSAYDEFHYAREAMRLGANEFILKPEITKEKVKEILCEAEQFVRKQEQENPRQWQEDIFALWFHELLEGKNEADEALTTEFFHVNKIPLKREGLVLAVISHSDDAEDERMTEIISIFLMEQQVTGYCISGGQGKYILIYNQDIRNTREIFLGKLAEVIARHLGSGCFVGASMVKKGYGALKDLYRQAFVAWNNKYFFDSTGVQLYDQMTITQNKDKWYYSDEIKEITRFLDAGELDKAMERTGAFFREAESRDFISQNYLKALGMELLSVYINKVQGYELSDREIACVEQVRVNMGETYAKFTLLSRDILHFQKELTDIIRKKTQQGTYSAAVQKIMDYVDMNYPERISLEEISREVHLNRTYVSVVFKKETGKKLSDHILDVRLKASLGLLQDGTESVQCIAKQCGFFDTSHFNRAFKERYEMTPLEYRKLNLKRIQ</sequence>
<dbReference type="Pfam" id="PF00072">
    <property type="entry name" value="Response_reg"/>
    <property type="match status" value="1"/>
</dbReference>
<dbReference type="SMART" id="SM00448">
    <property type="entry name" value="REC"/>
    <property type="match status" value="1"/>
</dbReference>
<dbReference type="SUPFAM" id="SSF46689">
    <property type="entry name" value="Homeodomain-like"/>
    <property type="match status" value="1"/>
</dbReference>
<feature type="modified residue" description="4-aspartylphosphate" evidence="6">
    <location>
        <position position="54"/>
    </location>
</feature>
<evidence type="ECO:0000256" key="1">
    <source>
        <dbReference type="ARBA" id="ARBA00018672"/>
    </source>
</evidence>
<dbReference type="CDD" id="cd17536">
    <property type="entry name" value="REC_YesN-like"/>
    <property type="match status" value="1"/>
</dbReference>
<dbReference type="InterPro" id="IPR018060">
    <property type="entry name" value="HTH_AraC"/>
</dbReference>
<comment type="function">
    <text evidence="5">May play the central regulatory role in sporulation. It may be an element of the effector pathway responsible for the activation of sporulation genes in response to nutritional stress. Spo0A may act in concert with spo0H (a sigma factor) to control the expression of some genes that are critical to the sporulation process.</text>
</comment>
<dbReference type="InterPro" id="IPR001789">
    <property type="entry name" value="Sig_transdc_resp-reg_receiver"/>
</dbReference>
<organism evidence="9 10">
    <name type="scientific">Blautia producta</name>
    <dbReference type="NCBI Taxonomy" id="33035"/>
    <lineage>
        <taxon>Bacteria</taxon>
        <taxon>Bacillati</taxon>
        <taxon>Bacillota</taxon>
        <taxon>Clostridia</taxon>
        <taxon>Lachnospirales</taxon>
        <taxon>Lachnospiraceae</taxon>
        <taxon>Blautia</taxon>
    </lineage>
</organism>
<evidence type="ECO:0000259" key="8">
    <source>
        <dbReference type="PROSITE" id="PS50110"/>
    </source>
</evidence>
<evidence type="ECO:0000313" key="9">
    <source>
        <dbReference type="EMBL" id="WPX71900.1"/>
    </source>
</evidence>
<accession>A0ABZ0U4I6</accession>
<dbReference type="InterPro" id="IPR011006">
    <property type="entry name" value="CheY-like_superfamily"/>
</dbReference>
<evidence type="ECO:0000256" key="2">
    <source>
        <dbReference type="ARBA" id="ARBA00023015"/>
    </source>
</evidence>
<evidence type="ECO:0000259" key="7">
    <source>
        <dbReference type="PROSITE" id="PS01124"/>
    </source>
</evidence>
<proteinExistence type="predicted"/>
<dbReference type="Pfam" id="PF12833">
    <property type="entry name" value="HTH_18"/>
    <property type="match status" value="1"/>
</dbReference>
<dbReference type="PANTHER" id="PTHR43280:SF34">
    <property type="entry name" value="ARAC-FAMILY TRANSCRIPTIONAL REGULATOR"/>
    <property type="match status" value="1"/>
</dbReference>
<keyword evidence="6" id="KW-0597">Phosphoprotein</keyword>
<dbReference type="PROSITE" id="PS01124">
    <property type="entry name" value="HTH_ARAC_FAMILY_2"/>
    <property type="match status" value="1"/>
</dbReference>
<dbReference type="InterPro" id="IPR009057">
    <property type="entry name" value="Homeodomain-like_sf"/>
</dbReference>
<evidence type="ECO:0000256" key="6">
    <source>
        <dbReference type="PROSITE-ProRule" id="PRU00169"/>
    </source>
</evidence>
<dbReference type="GO" id="GO:0050568">
    <property type="term" value="F:protein-glutamine glutaminase activity"/>
    <property type="evidence" value="ECO:0007669"/>
    <property type="project" value="UniProtKB-EC"/>
</dbReference>
<evidence type="ECO:0000313" key="10">
    <source>
        <dbReference type="Proteomes" id="UP001325248"/>
    </source>
</evidence>
<protein>
    <recommendedName>
        <fullName evidence="1">Stage 0 sporulation protein A homolog</fullName>
    </recommendedName>
</protein>
<keyword evidence="4" id="KW-0804">Transcription</keyword>
<dbReference type="Gene3D" id="3.40.50.2300">
    <property type="match status" value="1"/>
</dbReference>
<dbReference type="SUPFAM" id="SSF52172">
    <property type="entry name" value="CheY-like"/>
    <property type="match status" value="1"/>
</dbReference>
<keyword evidence="10" id="KW-1185">Reference proteome</keyword>
<evidence type="ECO:0000256" key="3">
    <source>
        <dbReference type="ARBA" id="ARBA00023125"/>
    </source>
</evidence>
<name>A0ABZ0U4I6_9FIRM</name>
<feature type="domain" description="HTH araC/xylS-type" evidence="7">
    <location>
        <begin position="414"/>
        <end position="512"/>
    </location>
</feature>
<dbReference type="PANTHER" id="PTHR43280">
    <property type="entry name" value="ARAC-FAMILY TRANSCRIPTIONAL REGULATOR"/>
    <property type="match status" value="1"/>
</dbReference>
<feature type="domain" description="Response regulatory" evidence="8">
    <location>
        <begin position="2"/>
        <end position="119"/>
    </location>
</feature>
<keyword evidence="3" id="KW-0238">DNA-binding</keyword>